<organism evidence="3 4">
    <name type="scientific">Erwinia rhapontici</name>
    <name type="common">Pectobacterium rhapontici</name>
    <dbReference type="NCBI Taxonomy" id="55212"/>
    <lineage>
        <taxon>Bacteria</taxon>
        <taxon>Pseudomonadati</taxon>
        <taxon>Pseudomonadota</taxon>
        <taxon>Gammaproteobacteria</taxon>
        <taxon>Enterobacterales</taxon>
        <taxon>Erwiniaceae</taxon>
        <taxon>Erwinia</taxon>
    </lineage>
</organism>
<reference evidence="3 4" key="1">
    <citation type="submission" date="2021-01" db="EMBL/GenBank/DDBJ databases">
        <title>Complete genome sequence of Erwinia rhapontici MAFF 311153.</title>
        <authorList>
            <person name="Morohoshi T."/>
            <person name="Someya N."/>
        </authorList>
    </citation>
    <scope>NUCLEOTIDE SEQUENCE [LARGE SCALE GENOMIC DNA]</scope>
    <source>
        <strain evidence="3 4">MAFF 311153</strain>
    </source>
</reference>
<evidence type="ECO:0000313" key="4">
    <source>
        <dbReference type="Proteomes" id="UP000677515"/>
    </source>
</evidence>
<dbReference type="Pfam" id="PF01381">
    <property type="entry name" value="HTH_3"/>
    <property type="match status" value="1"/>
</dbReference>
<dbReference type="CDD" id="cd02209">
    <property type="entry name" value="cupin_XRE_C"/>
    <property type="match status" value="1"/>
</dbReference>
<keyword evidence="1" id="KW-0238">DNA-binding</keyword>
<evidence type="ECO:0000313" key="3">
    <source>
        <dbReference type="EMBL" id="BCQ34625.1"/>
    </source>
</evidence>
<dbReference type="PANTHER" id="PTHR46797:SF20">
    <property type="entry name" value="BLR4304 PROTEIN"/>
    <property type="match status" value="1"/>
</dbReference>
<dbReference type="InterPro" id="IPR014710">
    <property type="entry name" value="RmlC-like_jellyroll"/>
</dbReference>
<dbReference type="InterPro" id="IPR050807">
    <property type="entry name" value="TransReg_Diox_bact_type"/>
</dbReference>
<dbReference type="PANTHER" id="PTHR46797">
    <property type="entry name" value="HTH-TYPE TRANSCRIPTIONAL REGULATOR"/>
    <property type="match status" value="1"/>
</dbReference>
<accession>A0ABM7MZK1</accession>
<sequence length="225" mass="25066">MQTSRQHETTGLGAALTNEKDFGMRIKAIRLAREMTLEQVAEVSSVSISTLSKIEKGQVSASFDTIAKIAGAFDYSLAELFAQDLPQVPVAAVAIQGRRTYTLAGKGLMFTNPWFHYEVHAAELLVKGMIPVVMRIETRELPPREAWSEHEGEEFIYVLSGSVSVHTLFYTPLRLNQGDSAYIDSTMAHTFVRESDDDASLLSICLTEKLDFSAETHRPEDHRQS</sequence>
<gene>
    <name evidence="3" type="ORF">ERHA53_19680</name>
</gene>
<dbReference type="InterPro" id="IPR011051">
    <property type="entry name" value="RmlC_Cupin_sf"/>
</dbReference>
<protein>
    <submittedName>
        <fullName evidence="3">XRE family transcriptional regulator</fullName>
    </submittedName>
</protein>
<dbReference type="InterPro" id="IPR010982">
    <property type="entry name" value="Lambda_DNA-bd_dom_sf"/>
</dbReference>
<dbReference type="CDD" id="cd00093">
    <property type="entry name" value="HTH_XRE"/>
    <property type="match status" value="1"/>
</dbReference>
<dbReference type="Gene3D" id="1.10.260.40">
    <property type="entry name" value="lambda repressor-like DNA-binding domains"/>
    <property type="match status" value="1"/>
</dbReference>
<dbReference type="SUPFAM" id="SSF51182">
    <property type="entry name" value="RmlC-like cupins"/>
    <property type="match status" value="1"/>
</dbReference>
<dbReference type="Gene3D" id="2.60.120.10">
    <property type="entry name" value="Jelly Rolls"/>
    <property type="match status" value="1"/>
</dbReference>
<dbReference type="SUPFAM" id="SSF47413">
    <property type="entry name" value="lambda repressor-like DNA-binding domains"/>
    <property type="match status" value="1"/>
</dbReference>
<feature type="domain" description="HTH cro/C1-type" evidence="2">
    <location>
        <begin position="26"/>
        <end position="80"/>
    </location>
</feature>
<dbReference type="PROSITE" id="PS50943">
    <property type="entry name" value="HTH_CROC1"/>
    <property type="match status" value="1"/>
</dbReference>
<name>A0ABM7MZK1_ERWRD</name>
<keyword evidence="4" id="KW-1185">Reference proteome</keyword>
<dbReference type="RefSeq" id="WP_133843413.1">
    <property type="nucleotide sequence ID" value="NZ_AP024329.1"/>
</dbReference>
<dbReference type="EMBL" id="AP024329">
    <property type="protein sequence ID" value="BCQ34625.1"/>
    <property type="molecule type" value="Genomic_DNA"/>
</dbReference>
<proteinExistence type="predicted"/>
<dbReference type="InterPro" id="IPR001387">
    <property type="entry name" value="Cro/C1-type_HTH"/>
</dbReference>
<dbReference type="InterPro" id="IPR013096">
    <property type="entry name" value="Cupin_2"/>
</dbReference>
<dbReference type="Pfam" id="PF07883">
    <property type="entry name" value="Cupin_2"/>
    <property type="match status" value="1"/>
</dbReference>
<dbReference type="SMART" id="SM00530">
    <property type="entry name" value="HTH_XRE"/>
    <property type="match status" value="1"/>
</dbReference>
<evidence type="ECO:0000256" key="1">
    <source>
        <dbReference type="ARBA" id="ARBA00023125"/>
    </source>
</evidence>
<dbReference type="Proteomes" id="UP000677515">
    <property type="component" value="Chromosome"/>
</dbReference>
<evidence type="ECO:0000259" key="2">
    <source>
        <dbReference type="PROSITE" id="PS50943"/>
    </source>
</evidence>